<dbReference type="AlphaFoldDB" id="A0AAW1VET2"/>
<keyword evidence="7" id="KW-1185">Reference proteome</keyword>
<comment type="cofactor">
    <cofactor evidence="4">
        <name>heme</name>
        <dbReference type="ChEBI" id="CHEBI:30413"/>
    </cofactor>
</comment>
<evidence type="ECO:0000256" key="5">
    <source>
        <dbReference type="SAM" id="MobiDB-lite"/>
    </source>
</evidence>
<dbReference type="InterPro" id="IPR002403">
    <property type="entry name" value="Cyt_P450_E_grp-IV"/>
</dbReference>
<feature type="binding site" description="axial binding residue" evidence="4">
    <location>
        <position position="415"/>
    </location>
    <ligand>
        <name>heme</name>
        <dbReference type="ChEBI" id="CHEBI:30413"/>
    </ligand>
    <ligandPart>
        <name>Fe</name>
        <dbReference type="ChEBI" id="CHEBI:18248"/>
    </ligandPart>
</feature>
<dbReference type="GO" id="GO:0020037">
    <property type="term" value="F:heme binding"/>
    <property type="evidence" value="ECO:0007669"/>
    <property type="project" value="InterPro"/>
</dbReference>
<evidence type="ECO:0000313" key="7">
    <source>
        <dbReference type="Proteomes" id="UP001457282"/>
    </source>
</evidence>
<evidence type="ECO:0000256" key="4">
    <source>
        <dbReference type="PIRSR" id="PIRSR602403-1"/>
    </source>
</evidence>
<sequence>MSSSSSSPPSDSSSSPPKLPLKPIPGDYGLPFFGPIKDRYNYFYNQGRDEFFKTRIQNYNSTVFRTNMPPGSFIASNPKVIALLDAMSFPILFDTSKVEKRDVLDGTYMPSTDFTGGYRVCAYLDPSEPNHAALKRFFFSLLASRHHKFIPLFQSHLSDVFLNMEAQISKDGKADFNTLSDEMSFKYVFSLFCGQNPSTNTSVGSKGPNLVALWLAPQLAPQITLGSPKVLSFAEDILLHTFTYPAFLVKSTYKKLYDAFYESAASVLDEAEAFVSCIDQVGWISRRGFTRQLRNEIRAVVKENDGNVTFSALDKMTLTKSVVYEALRIEPPVPFQYGKAKEDIVIQSHDAAFEIKKGEMIFGYQPFATKDPKIFENPEEFVGHRFVGEGEKLLKYVYWSNGRETDDPTVENKQCAGRDLVLLVSRLMLVEFFLRFDTCTVDVTTSSLGSSVTFKTLTKAS</sequence>
<dbReference type="CDD" id="cd11071">
    <property type="entry name" value="CYP74"/>
    <property type="match status" value="1"/>
</dbReference>
<dbReference type="Proteomes" id="UP001457282">
    <property type="component" value="Unassembled WGS sequence"/>
</dbReference>
<evidence type="ECO:0000256" key="3">
    <source>
        <dbReference type="ARBA" id="ARBA00023004"/>
    </source>
</evidence>
<dbReference type="SUPFAM" id="SSF48264">
    <property type="entry name" value="Cytochrome P450"/>
    <property type="match status" value="1"/>
</dbReference>
<evidence type="ECO:0008006" key="8">
    <source>
        <dbReference type="Google" id="ProtNLM"/>
    </source>
</evidence>
<dbReference type="Pfam" id="PF00067">
    <property type="entry name" value="p450"/>
    <property type="match status" value="1"/>
</dbReference>
<keyword evidence="4" id="KW-0349">Heme</keyword>
<dbReference type="Gene3D" id="1.10.630.10">
    <property type="entry name" value="Cytochrome P450"/>
    <property type="match status" value="2"/>
</dbReference>
<dbReference type="EMBL" id="JBEDUW010000269">
    <property type="protein sequence ID" value="KAK9901971.1"/>
    <property type="molecule type" value="Genomic_DNA"/>
</dbReference>
<name>A0AAW1VET2_RUBAR</name>
<dbReference type="GO" id="GO:0005506">
    <property type="term" value="F:iron ion binding"/>
    <property type="evidence" value="ECO:0007669"/>
    <property type="project" value="InterPro"/>
</dbReference>
<accession>A0AAW1VET2</accession>
<dbReference type="InterPro" id="IPR036396">
    <property type="entry name" value="Cyt_P450_sf"/>
</dbReference>
<evidence type="ECO:0000256" key="1">
    <source>
        <dbReference type="ARBA" id="ARBA00010617"/>
    </source>
</evidence>
<gene>
    <name evidence="6" type="ORF">M0R45_001841</name>
</gene>
<organism evidence="6 7">
    <name type="scientific">Rubus argutus</name>
    <name type="common">Southern blackberry</name>
    <dbReference type="NCBI Taxonomy" id="59490"/>
    <lineage>
        <taxon>Eukaryota</taxon>
        <taxon>Viridiplantae</taxon>
        <taxon>Streptophyta</taxon>
        <taxon>Embryophyta</taxon>
        <taxon>Tracheophyta</taxon>
        <taxon>Spermatophyta</taxon>
        <taxon>Magnoliopsida</taxon>
        <taxon>eudicotyledons</taxon>
        <taxon>Gunneridae</taxon>
        <taxon>Pentapetalae</taxon>
        <taxon>rosids</taxon>
        <taxon>fabids</taxon>
        <taxon>Rosales</taxon>
        <taxon>Rosaceae</taxon>
        <taxon>Rosoideae</taxon>
        <taxon>Rosoideae incertae sedis</taxon>
        <taxon>Rubus</taxon>
    </lineage>
</organism>
<feature type="compositionally biased region" description="Low complexity" evidence="5">
    <location>
        <begin position="1"/>
        <end position="16"/>
    </location>
</feature>
<dbReference type="GO" id="GO:0016125">
    <property type="term" value="P:sterol metabolic process"/>
    <property type="evidence" value="ECO:0007669"/>
    <property type="project" value="TreeGrafter"/>
</dbReference>
<proteinExistence type="inferred from homology"/>
<dbReference type="InterPro" id="IPR001128">
    <property type="entry name" value="Cyt_P450"/>
</dbReference>
<keyword evidence="2 4" id="KW-0479">Metal-binding</keyword>
<comment type="caution">
    <text evidence="6">The sequence shown here is derived from an EMBL/GenBank/DDBJ whole genome shotgun (WGS) entry which is preliminary data.</text>
</comment>
<dbReference type="PANTHER" id="PTHR24286">
    <property type="entry name" value="CYTOCHROME P450 26"/>
    <property type="match status" value="1"/>
</dbReference>
<dbReference type="PANTHER" id="PTHR24286:SF302">
    <property type="entry name" value="ALLENE OXIDE SYNTHASE 2"/>
    <property type="match status" value="1"/>
</dbReference>
<protein>
    <recommendedName>
        <fullName evidence="8">Allene oxide synthase</fullName>
    </recommendedName>
</protein>
<evidence type="ECO:0000256" key="2">
    <source>
        <dbReference type="ARBA" id="ARBA00022723"/>
    </source>
</evidence>
<reference evidence="6 7" key="1">
    <citation type="journal article" date="2023" name="G3 (Bethesda)">
        <title>A chromosome-length genome assembly and annotation of blackberry (Rubus argutus, cv. 'Hillquist').</title>
        <authorList>
            <person name="Bruna T."/>
            <person name="Aryal R."/>
            <person name="Dudchenko O."/>
            <person name="Sargent D.J."/>
            <person name="Mead D."/>
            <person name="Buti M."/>
            <person name="Cavallini A."/>
            <person name="Hytonen T."/>
            <person name="Andres J."/>
            <person name="Pham M."/>
            <person name="Weisz D."/>
            <person name="Mascagni F."/>
            <person name="Usai G."/>
            <person name="Natali L."/>
            <person name="Bassil N."/>
            <person name="Fernandez G.E."/>
            <person name="Lomsadze A."/>
            <person name="Armour M."/>
            <person name="Olukolu B."/>
            <person name="Poorten T."/>
            <person name="Britton C."/>
            <person name="Davik J."/>
            <person name="Ashrafi H."/>
            <person name="Aiden E.L."/>
            <person name="Borodovsky M."/>
            <person name="Worthington M."/>
        </authorList>
    </citation>
    <scope>NUCLEOTIDE SEQUENCE [LARGE SCALE GENOMIC DNA]</scope>
    <source>
        <strain evidence="6">PI 553951</strain>
    </source>
</reference>
<comment type="similarity">
    <text evidence="1">Belongs to the cytochrome P450 family.</text>
</comment>
<keyword evidence="3 4" id="KW-0408">Iron</keyword>
<dbReference type="GO" id="GO:0016705">
    <property type="term" value="F:oxidoreductase activity, acting on paired donors, with incorporation or reduction of molecular oxygen"/>
    <property type="evidence" value="ECO:0007669"/>
    <property type="project" value="InterPro"/>
</dbReference>
<dbReference type="PRINTS" id="PR00465">
    <property type="entry name" value="EP450IV"/>
</dbReference>
<evidence type="ECO:0000313" key="6">
    <source>
        <dbReference type="EMBL" id="KAK9901971.1"/>
    </source>
</evidence>
<feature type="region of interest" description="Disordered" evidence="5">
    <location>
        <begin position="1"/>
        <end position="22"/>
    </location>
</feature>
<dbReference type="GO" id="GO:0004497">
    <property type="term" value="F:monooxygenase activity"/>
    <property type="evidence" value="ECO:0007669"/>
    <property type="project" value="InterPro"/>
</dbReference>